<protein>
    <submittedName>
        <fullName evidence="2">Uncharacterized protein</fullName>
    </submittedName>
</protein>
<dbReference type="Pfam" id="PF18975">
    <property type="entry name" value="DUF5711"/>
    <property type="match status" value="1"/>
</dbReference>
<evidence type="ECO:0000256" key="1">
    <source>
        <dbReference type="SAM" id="Phobius"/>
    </source>
</evidence>
<dbReference type="InterPro" id="IPR043765">
    <property type="entry name" value="DUF5711"/>
</dbReference>
<accession>A0A9D1NH10</accession>
<name>A0A9D1NH10_9FIRM</name>
<sequence>MSRLDYRRKKQRELERQERGETGWRGFVKRHLGLLVLAVIVVLVSAAALIAALNPDFGGALFGQNGTELYLDENTIFEMPITAGEKTVITSMGDTAVFCTREKIMALSGGGRTEWEIPLRLSNPLVSVAGDYILAADRGGKDIYLIHRGSILLQTTSAYNIINASVASDGKFVVISDEPYYKGLVTVRDAAGSEVFIWHSGSFYVIDAVLGSDTNKLALAVINTSLPSGEDAGGSFSGGVLQFNIYETEPFQTHTFAGSLITNVFRAGNGFLAVTDTECVGIAADGALSWTYSLNGKNLNKISKSDNLAVLALEDTGGRKSIAVLDNNGKERCMIENAPNLSYVSSDADRVAYNNGNNITVCDSAGKELYSIQTAKSFTELLLFDGGRRAAALGASSLDILEIK</sequence>
<proteinExistence type="predicted"/>
<reference evidence="2" key="2">
    <citation type="journal article" date="2021" name="PeerJ">
        <title>Extensive microbial diversity within the chicken gut microbiome revealed by metagenomics and culture.</title>
        <authorList>
            <person name="Gilroy R."/>
            <person name="Ravi A."/>
            <person name="Getino M."/>
            <person name="Pursley I."/>
            <person name="Horton D.L."/>
            <person name="Alikhan N.F."/>
            <person name="Baker D."/>
            <person name="Gharbi K."/>
            <person name="Hall N."/>
            <person name="Watson M."/>
            <person name="Adriaenssens E.M."/>
            <person name="Foster-Nyarko E."/>
            <person name="Jarju S."/>
            <person name="Secka A."/>
            <person name="Antonio M."/>
            <person name="Oren A."/>
            <person name="Chaudhuri R.R."/>
            <person name="La Ragione R."/>
            <person name="Hildebrand F."/>
            <person name="Pallen M.J."/>
        </authorList>
    </citation>
    <scope>NUCLEOTIDE SEQUENCE</scope>
    <source>
        <strain evidence="2">4920</strain>
    </source>
</reference>
<evidence type="ECO:0000313" key="2">
    <source>
        <dbReference type="EMBL" id="HIV02735.1"/>
    </source>
</evidence>
<dbReference type="Proteomes" id="UP000886743">
    <property type="component" value="Unassembled WGS sequence"/>
</dbReference>
<keyword evidence="1" id="KW-0812">Transmembrane</keyword>
<dbReference type="AlphaFoldDB" id="A0A9D1NH10"/>
<keyword evidence="1" id="KW-1133">Transmembrane helix</keyword>
<feature type="transmembrane region" description="Helical" evidence="1">
    <location>
        <begin position="32"/>
        <end position="53"/>
    </location>
</feature>
<evidence type="ECO:0000313" key="3">
    <source>
        <dbReference type="Proteomes" id="UP000886743"/>
    </source>
</evidence>
<gene>
    <name evidence="2" type="ORF">IAC74_04110</name>
</gene>
<dbReference type="SUPFAM" id="SSF69304">
    <property type="entry name" value="Tricorn protease N-terminal domain"/>
    <property type="match status" value="1"/>
</dbReference>
<organism evidence="2 3">
    <name type="scientific">Candidatus Aphodoplasma excrementigallinarum</name>
    <dbReference type="NCBI Taxonomy" id="2840673"/>
    <lineage>
        <taxon>Bacteria</taxon>
        <taxon>Bacillati</taxon>
        <taxon>Bacillota</taxon>
        <taxon>Clostridia</taxon>
        <taxon>Eubacteriales</taxon>
        <taxon>Candidatus Aphodoplasma</taxon>
    </lineage>
</organism>
<keyword evidence="1" id="KW-0472">Membrane</keyword>
<comment type="caution">
    <text evidence="2">The sequence shown here is derived from an EMBL/GenBank/DDBJ whole genome shotgun (WGS) entry which is preliminary data.</text>
</comment>
<dbReference type="EMBL" id="DVOF01000121">
    <property type="protein sequence ID" value="HIV02735.1"/>
    <property type="molecule type" value="Genomic_DNA"/>
</dbReference>
<reference evidence="2" key="1">
    <citation type="submission" date="2020-10" db="EMBL/GenBank/DDBJ databases">
        <authorList>
            <person name="Gilroy R."/>
        </authorList>
    </citation>
    <scope>NUCLEOTIDE SEQUENCE</scope>
    <source>
        <strain evidence="2">4920</strain>
    </source>
</reference>